<proteinExistence type="predicted"/>
<keyword evidence="2" id="KW-1185">Reference proteome</keyword>
<comment type="caution">
    <text evidence="1">The sequence shown here is derived from an EMBL/GenBank/DDBJ whole genome shotgun (WGS) entry which is preliminary data.</text>
</comment>
<evidence type="ECO:0000313" key="2">
    <source>
        <dbReference type="Proteomes" id="UP000691718"/>
    </source>
</evidence>
<accession>A0A8S3YAJ1</accession>
<sequence>MKTRKDKCQLAKEVARAVREEAAGGGARVACSPCARMTPAAAPLLRTARAAKGAQRVPHSKIGACVDPHNF</sequence>
<evidence type="ECO:0000313" key="1">
    <source>
        <dbReference type="EMBL" id="CAG5058997.1"/>
    </source>
</evidence>
<gene>
    <name evidence="1" type="ORF">PAPOLLO_LOCUS27825</name>
</gene>
<reference evidence="1" key="1">
    <citation type="submission" date="2021-04" db="EMBL/GenBank/DDBJ databases">
        <authorList>
            <person name="Tunstrom K."/>
        </authorList>
    </citation>
    <scope>NUCLEOTIDE SEQUENCE</scope>
</reference>
<name>A0A8S3YAJ1_PARAO</name>
<dbReference type="EMBL" id="CAJQZP010001697">
    <property type="protein sequence ID" value="CAG5058997.1"/>
    <property type="molecule type" value="Genomic_DNA"/>
</dbReference>
<protein>
    <submittedName>
        <fullName evidence="1">(apollo) hypothetical protein</fullName>
    </submittedName>
</protein>
<dbReference type="Proteomes" id="UP000691718">
    <property type="component" value="Unassembled WGS sequence"/>
</dbReference>
<dbReference type="AlphaFoldDB" id="A0A8S3YAJ1"/>
<organism evidence="1 2">
    <name type="scientific">Parnassius apollo</name>
    <name type="common">Apollo butterfly</name>
    <name type="synonym">Papilio apollo</name>
    <dbReference type="NCBI Taxonomy" id="110799"/>
    <lineage>
        <taxon>Eukaryota</taxon>
        <taxon>Metazoa</taxon>
        <taxon>Ecdysozoa</taxon>
        <taxon>Arthropoda</taxon>
        <taxon>Hexapoda</taxon>
        <taxon>Insecta</taxon>
        <taxon>Pterygota</taxon>
        <taxon>Neoptera</taxon>
        <taxon>Endopterygota</taxon>
        <taxon>Lepidoptera</taxon>
        <taxon>Glossata</taxon>
        <taxon>Ditrysia</taxon>
        <taxon>Papilionoidea</taxon>
        <taxon>Papilionidae</taxon>
        <taxon>Parnassiinae</taxon>
        <taxon>Parnassini</taxon>
        <taxon>Parnassius</taxon>
        <taxon>Parnassius</taxon>
    </lineage>
</organism>